<organism evidence="1 2">
    <name type="scientific">Pluteus cervinus</name>
    <dbReference type="NCBI Taxonomy" id="181527"/>
    <lineage>
        <taxon>Eukaryota</taxon>
        <taxon>Fungi</taxon>
        <taxon>Dikarya</taxon>
        <taxon>Basidiomycota</taxon>
        <taxon>Agaricomycotina</taxon>
        <taxon>Agaricomycetes</taxon>
        <taxon>Agaricomycetidae</taxon>
        <taxon>Agaricales</taxon>
        <taxon>Pluteineae</taxon>
        <taxon>Pluteaceae</taxon>
        <taxon>Pluteus</taxon>
    </lineage>
</organism>
<gene>
    <name evidence="1" type="ORF">BDN72DRAFT_893039</name>
</gene>
<reference evidence="1 2" key="1">
    <citation type="journal article" date="2019" name="Nat. Ecol. Evol.">
        <title>Megaphylogeny resolves global patterns of mushroom evolution.</title>
        <authorList>
            <person name="Varga T."/>
            <person name="Krizsan K."/>
            <person name="Foldi C."/>
            <person name="Dima B."/>
            <person name="Sanchez-Garcia M."/>
            <person name="Sanchez-Ramirez S."/>
            <person name="Szollosi G.J."/>
            <person name="Szarkandi J.G."/>
            <person name="Papp V."/>
            <person name="Albert L."/>
            <person name="Andreopoulos W."/>
            <person name="Angelini C."/>
            <person name="Antonin V."/>
            <person name="Barry K.W."/>
            <person name="Bougher N.L."/>
            <person name="Buchanan P."/>
            <person name="Buyck B."/>
            <person name="Bense V."/>
            <person name="Catcheside P."/>
            <person name="Chovatia M."/>
            <person name="Cooper J."/>
            <person name="Damon W."/>
            <person name="Desjardin D."/>
            <person name="Finy P."/>
            <person name="Geml J."/>
            <person name="Haridas S."/>
            <person name="Hughes K."/>
            <person name="Justo A."/>
            <person name="Karasinski D."/>
            <person name="Kautmanova I."/>
            <person name="Kiss B."/>
            <person name="Kocsube S."/>
            <person name="Kotiranta H."/>
            <person name="LaButti K.M."/>
            <person name="Lechner B.E."/>
            <person name="Liimatainen K."/>
            <person name="Lipzen A."/>
            <person name="Lukacs Z."/>
            <person name="Mihaltcheva S."/>
            <person name="Morgado L.N."/>
            <person name="Niskanen T."/>
            <person name="Noordeloos M.E."/>
            <person name="Ohm R.A."/>
            <person name="Ortiz-Santana B."/>
            <person name="Ovrebo C."/>
            <person name="Racz N."/>
            <person name="Riley R."/>
            <person name="Savchenko A."/>
            <person name="Shiryaev A."/>
            <person name="Soop K."/>
            <person name="Spirin V."/>
            <person name="Szebenyi C."/>
            <person name="Tomsovsky M."/>
            <person name="Tulloss R.E."/>
            <person name="Uehling J."/>
            <person name="Grigoriev I.V."/>
            <person name="Vagvolgyi C."/>
            <person name="Papp T."/>
            <person name="Martin F.M."/>
            <person name="Miettinen O."/>
            <person name="Hibbett D.S."/>
            <person name="Nagy L.G."/>
        </authorList>
    </citation>
    <scope>NUCLEOTIDE SEQUENCE [LARGE SCALE GENOMIC DNA]</scope>
    <source>
        <strain evidence="1 2">NL-1719</strain>
    </source>
</reference>
<sequence>MTLGLKAFLRGITHHSGHHADLPLVENSSFRAVPSHFDRPAPDPVLPMDLERYIFELAGWNDAKACSSLLLVAKRVYSWIFVLQHNILLFDAKNPIPKMQHIITTRSREFLKANVKAVVFRVTTQADVVRFLNICKDVVHLALISDGSSFHMNSLGMYILDLRPRSVSMHLVQAFDFSSSDLRIPFFSQLTHLHLTDWPNEWSKLKLDNPQLFPELTHLAFTHWSHNPDHLALFDRILTKRLPLQELVLVVIWDGFKRPFGFSDKLMEDVRLVFMPIKDYVQDWHDFVAGGTQNMWSYAEQITWVRKEKRLLASQIKPRR</sequence>
<evidence type="ECO:0000313" key="1">
    <source>
        <dbReference type="EMBL" id="TFK74702.1"/>
    </source>
</evidence>
<keyword evidence="2" id="KW-1185">Reference proteome</keyword>
<accession>A0ACD3BAV2</accession>
<protein>
    <submittedName>
        <fullName evidence="1">Uncharacterized protein</fullName>
    </submittedName>
</protein>
<name>A0ACD3BAV2_9AGAR</name>
<proteinExistence type="predicted"/>
<dbReference type="Proteomes" id="UP000308600">
    <property type="component" value="Unassembled WGS sequence"/>
</dbReference>
<evidence type="ECO:0000313" key="2">
    <source>
        <dbReference type="Proteomes" id="UP000308600"/>
    </source>
</evidence>
<dbReference type="EMBL" id="ML208267">
    <property type="protein sequence ID" value="TFK74702.1"/>
    <property type="molecule type" value="Genomic_DNA"/>
</dbReference>